<sequence length="385" mass="44765">MTWFEEGDRNTRFFHNCVNGKRQKLQLKRIQNSDGSWIEDQDKLSEAAMDFFQKQFTKEGDPTRFDLLNNVPTMVTREQNLEFCRLPTMEEVKAIVFALSSESASGPDGYSENQYGFVKGRSIFENILLTQEIITDIRLREYFINMVWNLIANNWYSVMVNGQASGFFHSTRGVKQGDPLSLALFILSAEVLSRSLNKLFEDRQKIVYVLVLYETTSGQMINKAKSSYYMHSKVTGNLVNAVANITGFSKGSFLFTYLGCPIFYTRIRKDYYNDLIKKEIANHIRQEVHFANDDDYLDTSRWMPTPLGKFTMSSAWRILRHREPSNPEFAKLWTKGLPFKISFFLWRVWKGKVPTDDLWKRGVTWWFLSAGVACHHKKTLPNICS</sequence>
<accession>A0AC58S661</accession>
<dbReference type="Proteomes" id="UP000790787">
    <property type="component" value="Chromosome 11"/>
</dbReference>
<evidence type="ECO:0000313" key="1">
    <source>
        <dbReference type="Proteomes" id="UP000790787"/>
    </source>
</evidence>
<evidence type="ECO:0000313" key="2">
    <source>
        <dbReference type="RefSeq" id="XP_075080449.1"/>
    </source>
</evidence>
<keyword evidence="1" id="KW-1185">Reference proteome</keyword>
<gene>
    <name evidence="2" type="primary">LOC142165956</name>
</gene>
<protein>
    <submittedName>
        <fullName evidence="2">Uncharacterized protein LOC142165956</fullName>
    </submittedName>
</protein>
<name>A0AC58S661_TOBAC</name>
<reference evidence="1" key="1">
    <citation type="journal article" date="2014" name="Nat. Commun.">
        <title>The tobacco genome sequence and its comparison with those of tomato and potato.</title>
        <authorList>
            <person name="Sierro N."/>
            <person name="Battey J.N."/>
            <person name="Ouadi S."/>
            <person name="Bakaher N."/>
            <person name="Bovet L."/>
            <person name="Willig A."/>
            <person name="Goepfert S."/>
            <person name="Peitsch M.C."/>
            <person name="Ivanov N.V."/>
        </authorList>
    </citation>
    <scope>NUCLEOTIDE SEQUENCE [LARGE SCALE GENOMIC DNA]</scope>
</reference>
<proteinExistence type="predicted"/>
<dbReference type="RefSeq" id="XP_075080449.1">
    <property type="nucleotide sequence ID" value="XM_075224348.1"/>
</dbReference>
<organism evidence="1 2">
    <name type="scientific">Nicotiana tabacum</name>
    <name type="common">Common tobacco</name>
    <dbReference type="NCBI Taxonomy" id="4097"/>
    <lineage>
        <taxon>Eukaryota</taxon>
        <taxon>Viridiplantae</taxon>
        <taxon>Streptophyta</taxon>
        <taxon>Embryophyta</taxon>
        <taxon>Tracheophyta</taxon>
        <taxon>Spermatophyta</taxon>
        <taxon>Magnoliopsida</taxon>
        <taxon>eudicotyledons</taxon>
        <taxon>Gunneridae</taxon>
        <taxon>Pentapetalae</taxon>
        <taxon>asterids</taxon>
        <taxon>lamiids</taxon>
        <taxon>Solanales</taxon>
        <taxon>Solanaceae</taxon>
        <taxon>Nicotianoideae</taxon>
        <taxon>Nicotianeae</taxon>
        <taxon>Nicotiana</taxon>
    </lineage>
</organism>
<reference evidence="2" key="2">
    <citation type="submission" date="2025-08" db="UniProtKB">
        <authorList>
            <consortium name="RefSeq"/>
        </authorList>
    </citation>
    <scope>IDENTIFICATION</scope>
    <source>
        <tissue evidence="2">Leaf</tissue>
    </source>
</reference>